<evidence type="ECO:0000256" key="7">
    <source>
        <dbReference type="ARBA" id="ARBA00022982"/>
    </source>
</evidence>
<keyword evidence="8 14" id="KW-1133">Transmembrane helix</keyword>
<feature type="topological domain" description="Periplasmic" evidence="14">
    <location>
        <begin position="25"/>
        <end position="42"/>
    </location>
</feature>
<dbReference type="InterPro" id="IPR022920">
    <property type="entry name" value="Disulphide_bond_form_DsbB"/>
</dbReference>
<dbReference type="AlphaFoldDB" id="A0A3S9HKU8"/>
<keyword evidence="10 14" id="KW-0472">Membrane</keyword>
<dbReference type="InterPro" id="IPR023380">
    <property type="entry name" value="DsbB-like_sf"/>
</dbReference>
<keyword evidence="9 14" id="KW-0560">Oxidoreductase</keyword>
<dbReference type="RefSeq" id="WP_126128099.1">
    <property type="nucleotide sequence ID" value="NZ_CP034464.1"/>
</dbReference>
<dbReference type="Proteomes" id="UP000275663">
    <property type="component" value="Chromosome"/>
</dbReference>
<dbReference type="HAMAP" id="MF_00286">
    <property type="entry name" value="DsbB"/>
    <property type="match status" value="1"/>
</dbReference>
<keyword evidence="12 14" id="KW-0143">Chaperone</keyword>
<comment type="subcellular location">
    <subcellularLocation>
        <location evidence="1">Cell inner membrane</location>
        <topology evidence="1">Multi-pass membrane protein</topology>
    </subcellularLocation>
    <subcellularLocation>
        <location evidence="14">Cell membrane</location>
        <topology evidence="14">Multi-pass membrane protein</topology>
    </subcellularLocation>
</comment>
<dbReference type="OrthoDB" id="3711263at2"/>
<keyword evidence="13 14" id="KW-0676">Redox-active center</keyword>
<sequence length="167" mass="18273">MNRTKIALITTALICLALLLVALYLQLVEKMLPCPLCVMQRYAFIGIGLSCLIALILPRAVRRIGFALGFGSALFGIGTAAYHLWVLAYPEVKCGIDPLETGLNKIILAEVLPVLLRADGLCDTPYPPIFGLSMAAWAMVWFLIFALVLGVLLFSKKKARELFGKGY</sequence>
<accession>A0A3S9HKU8</accession>
<evidence type="ECO:0000256" key="9">
    <source>
        <dbReference type="ARBA" id="ARBA00023002"/>
    </source>
</evidence>
<dbReference type="GO" id="GO:0005886">
    <property type="term" value="C:plasma membrane"/>
    <property type="evidence" value="ECO:0007669"/>
    <property type="project" value="UniProtKB-SubCell"/>
</dbReference>
<feature type="transmembrane region" description="Helical" evidence="15">
    <location>
        <begin position="39"/>
        <end position="57"/>
    </location>
</feature>
<dbReference type="GO" id="GO:0015035">
    <property type="term" value="F:protein-disulfide reductase activity"/>
    <property type="evidence" value="ECO:0007669"/>
    <property type="project" value="UniProtKB-UniRule"/>
</dbReference>
<evidence type="ECO:0000256" key="3">
    <source>
        <dbReference type="ARBA" id="ARBA00022448"/>
    </source>
</evidence>
<dbReference type="InterPro" id="IPR003752">
    <property type="entry name" value="DiS_bond_form_DsbB/BdbC"/>
</dbReference>
<comment type="function">
    <text evidence="14">Required for disulfide bond formation in some periplasmic proteins. Acts by oxidizing the DsbA protein.</text>
</comment>
<keyword evidence="5" id="KW-0997">Cell inner membrane</keyword>
<evidence type="ECO:0000256" key="6">
    <source>
        <dbReference type="ARBA" id="ARBA00022692"/>
    </source>
</evidence>
<feature type="disulfide bond" description="Redox-active" evidence="14">
    <location>
        <begin position="34"/>
        <end position="37"/>
    </location>
</feature>
<organism evidence="16 17">
    <name type="scientific">Undibacterium parvum</name>
    <dbReference type="NCBI Taxonomy" id="401471"/>
    <lineage>
        <taxon>Bacteria</taxon>
        <taxon>Pseudomonadati</taxon>
        <taxon>Pseudomonadota</taxon>
        <taxon>Betaproteobacteria</taxon>
        <taxon>Burkholderiales</taxon>
        <taxon>Oxalobacteraceae</taxon>
        <taxon>Undibacterium</taxon>
    </lineage>
</organism>
<keyword evidence="7 14" id="KW-0249">Electron transport</keyword>
<dbReference type="NCBIfam" id="NF002552">
    <property type="entry name" value="PRK02110.1"/>
    <property type="match status" value="1"/>
</dbReference>
<evidence type="ECO:0000256" key="4">
    <source>
        <dbReference type="ARBA" id="ARBA00022475"/>
    </source>
</evidence>
<evidence type="ECO:0000256" key="13">
    <source>
        <dbReference type="ARBA" id="ARBA00023284"/>
    </source>
</evidence>
<dbReference type="SUPFAM" id="SSF158442">
    <property type="entry name" value="DsbB-like"/>
    <property type="match status" value="1"/>
</dbReference>
<feature type="topological domain" description="Cytoplasmic" evidence="14">
    <location>
        <begin position="156"/>
        <end position="167"/>
    </location>
</feature>
<gene>
    <name evidence="14" type="primary">dsbB</name>
    <name evidence="16" type="ORF">EJN92_12340</name>
</gene>
<comment type="similarity">
    <text evidence="2 14">Belongs to the DsbB family.</text>
</comment>
<dbReference type="GO" id="GO:0006457">
    <property type="term" value="P:protein folding"/>
    <property type="evidence" value="ECO:0007669"/>
    <property type="project" value="InterPro"/>
</dbReference>
<name>A0A3S9HKU8_9BURK</name>
<dbReference type="Gene3D" id="1.20.1550.10">
    <property type="entry name" value="DsbB-like"/>
    <property type="match status" value="1"/>
</dbReference>
<keyword evidence="3 14" id="KW-0813">Transport</keyword>
<evidence type="ECO:0000256" key="11">
    <source>
        <dbReference type="ARBA" id="ARBA00023157"/>
    </source>
</evidence>
<dbReference type="KEGG" id="upv:EJN92_12340"/>
<evidence type="ECO:0000256" key="2">
    <source>
        <dbReference type="ARBA" id="ARBA00008823"/>
    </source>
</evidence>
<comment type="caution">
    <text evidence="14">Lacks conserved residue(s) required for the propagation of feature annotation.</text>
</comment>
<reference evidence="16 17" key="1">
    <citation type="journal article" date="2011" name="Int. J. Syst. Evol. Microbiol.">
        <title>Description of Undibacterium oligocarboniphilum sp. nov., isolated from purified water, and Undibacterium pigrum strain CCUG 49012 as the type strain of Undibacterium parvum sp. nov., and emended descriptions of the genus Undibacterium and the species Undibacterium pigrum.</title>
        <authorList>
            <person name="Eder W."/>
            <person name="Wanner G."/>
            <person name="Ludwig W."/>
            <person name="Busse H.J."/>
            <person name="Ziemke-Kageler F."/>
            <person name="Lang E."/>
        </authorList>
    </citation>
    <scope>NUCLEOTIDE SEQUENCE [LARGE SCALE GENOMIC DNA]</scope>
    <source>
        <strain evidence="16 17">DSM 23061</strain>
    </source>
</reference>
<evidence type="ECO:0000256" key="8">
    <source>
        <dbReference type="ARBA" id="ARBA00022989"/>
    </source>
</evidence>
<dbReference type="EMBL" id="CP034464">
    <property type="protein sequence ID" value="AZP12720.1"/>
    <property type="molecule type" value="Genomic_DNA"/>
</dbReference>
<proteinExistence type="inferred from homology"/>
<keyword evidence="4 14" id="KW-1003">Cell membrane</keyword>
<protein>
    <recommendedName>
        <fullName evidence="14">Disulfide bond formation protein B</fullName>
    </recommendedName>
    <alternativeName>
        <fullName evidence="14">Disulfide oxidoreductase</fullName>
    </alternativeName>
</protein>
<feature type="transmembrane region" description="Helical" evidence="15">
    <location>
        <begin position="64"/>
        <end position="85"/>
    </location>
</feature>
<dbReference type="InterPro" id="IPR050183">
    <property type="entry name" value="DsbB"/>
</dbReference>
<evidence type="ECO:0000313" key="17">
    <source>
        <dbReference type="Proteomes" id="UP000275663"/>
    </source>
</evidence>
<keyword evidence="17" id="KW-1185">Reference proteome</keyword>
<dbReference type="PANTHER" id="PTHR36570">
    <property type="entry name" value="DISULFIDE BOND FORMATION PROTEIN B"/>
    <property type="match status" value="1"/>
</dbReference>
<evidence type="ECO:0000313" key="16">
    <source>
        <dbReference type="EMBL" id="AZP12720.1"/>
    </source>
</evidence>
<keyword evidence="11 14" id="KW-1015">Disulfide bond</keyword>
<feature type="transmembrane region" description="Helical" evidence="15">
    <location>
        <begin position="7"/>
        <end position="27"/>
    </location>
</feature>
<feature type="transmembrane region" description="Helical" evidence="15">
    <location>
        <begin position="134"/>
        <end position="155"/>
    </location>
</feature>
<evidence type="ECO:0000256" key="15">
    <source>
        <dbReference type="SAM" id="Phobius"/>
    </source>
</evidence>
<dbReference type="PANTHER" id="PTHR36570:SF3">
    <property type="entry name" value="DISULFIDE BOND FORMATION PROTEIN B"/>
    <property type="match status" value="1"/>
</dbReference>
<feature type="topological domain" description="Cytoplasmic" evidence="14">
    <location>
        <begin position="1"/>
        <end position="7"/>
    </location>
</feature>
<evidence type="ECO:0000256" key="14">
    <source>
        <dbReference type="HAMAP-Rule" id="MF_00286"/>
    </source>
</evidence>
<keyword evidence="6 14" id="KW-0812">Transmembrane</keyword>
<evidence type="ECO:0000256" key="1">
    <source>
        <dbReference type="ARBA" id="ARBA00004429"/>
    </source>
</evidence>
<feature type="topological domain" description="Periplasmic" evidence="14">
    <location>
        <begin position="82"/>
        <end position="136"/>
    </location>
</feature>
<evidence type="ECO:0000256" key="12">
    <source>
        <dbReference type="ARBA" id="ARBA00023186"/>
    </source>
</evidence>
<evidence type="ECO:0000256" key="10">
    <source>
        <dbReference type="ARBA" id="ARBA00023136"/>
    </source>
</evidence>
<dbReference type="GO" id="GO:0009055">
    <property type="term" value="F:electron transfer activity"/>
    <property type="evidence" value="ECO:0007669"/>
    <property type="project" value="UniProtKB-UniRule"/>
</dbReference>
<evidence type="ECO:0000256" key="5">
    <source>
        <dbReference type="ARBA" id="ARBA00022519"/>
    </source>
</evidence>
<dbReference type="Pfam" id="PF02600">
    <property type="entry name" value="DsbB"/>
    <property type="match status" value="1"/>
</dbReference>